<feature type="chain" id="PRO_5032356224" description="Phytocyanin domain-containing protein" evidence="2">
    <location>
        <begin position="32"/>
        <end position="189"/>
    </location>
</feature>
<organism evidence="4 5">
    <name type="scientific">Coptis chinensis</name>
    <dbReference type="NCBI Taxonomy" id="261450"/>
    <lineage>
        <taxon>Eukaryota</taxon>
        <taxon>Viridiplantae</taxon>
        <taxon>Streptophyta</taxon>
        <taxon>Embryophyta</taxon>
        <taxon>Tracheophyta</taxon>
        <taxon>Spermatophyta</taxon>
        <taxon>Magnoliopsida</taxon>
        <taxon>Ranunculales</taxon>
        <taxon>Ranunculaceae</taxon>
        <taxon>Coptidoideae</taxon>
        <taxon>Coptis</taxon>
    </lineage>
</organism>
<dbReference type="PANTHER" id="PTHR33021">
    <property type="entry name" value="BLUE COPPER PROTEIN"/>
    <property type="match status" value="1"/>
</dbReference>
<dbReference type="InterPro" id="IPR008972">
    <property type="entry name" value="Cupredoxin"/>
</dbReference>
<dbReference type="PANTHER" id="PTHR33021:SF14">
    <property type="entry name" value="OS01G0272700 PROTEIN"/>
    <property type="match status" value="1"/>
</dbReference>
<evidence type="ECO:0000256" key="1">
    <source>
        <dbReference type="SAM" id="Phobius"/>
    </source>
</evidence>
<dbReference type="EMBL" id="JADFTS010000004">
    <property type="protein sequence ID" value="KAF9612234.1"/>
    <property type="molecule type" value="Genomic_DNA"/>
</dbReference>
<dbReference type="GO" id="GO:0009055">
    <property type="term" value="F:electron transfer activity"/>
    <property type="evidence" value="ECO:0007669"/>
    <property type="project" value="InterPro"/>
</dbReference>
<proteinExistence type="predicted"/>
<dbReference type="Proteomes" id="UP000631114">
    <property type="component" value="Unassembled WGS sequence"/>
</dbReference>
<dbReference type="PROSITE" id="PS51485">
    <property type="entry name" value="PHYTOCYANIN"/>
    <property type="match status" value="1"/>
</dbReference>
<dbReference type="Pfam" id="PF02298">
    <property type="entry name" value="Cu_bind_like"/>
    <property type="match status" value="1"/>
</dbReference>
<dbReference type="SUPFAM" id="SSF49503">
    <property type="entry name" value="Cupredoxins"/>
    <property type="match status" value="1"/>
</dbReference>
<protein>
    <recommendedName>
        <fullName evidence="3">Phytocyanin domain-containing protein</fullName>
    </recommendedName>
</protein>
<dbReference type="AlphaFoldDB" id="A0A835M332"/>
<name>A0A835M332_9MAGN</name>
<keyword evidence="1" id="KW-0472">Membrane</keyword>
<feature type="signal peptide" evidence="2">
    <location>
        <begin position="1"/>
        <end position="31"/>
    </location>
</feature>
<gene>
    <name evidence="4" type="ORF">IFM89_038656</name>
</gene>
<feature type="domain" description="Phytocyanin" evidence="3">
    <location>
        <begin position="32"/>
        <end position="127"/>
    </location>
</feature>
<dbReference type="InterPro" id="IPR003245">
    <property type="entry name" value="Phytocyanin_dom"/>
</dbReference>
<dbReference type="OrthoDB" id="959565at2759"/>
<evidence type="ECO:0000313" key="5">
    <source>
        <dbReference type="Proteomes" id="UP000631114"/>
    </source>
</evidence>
<accession>A0A835M332</accession>
<keyword evidence="1" id="KW-0812">Transmembrane</keyword>
<reference evidence="4 5" key="1">
    <citation type="submission" date="2020-10" db="EMBL/GenBank/DDBJ databases">
        <title>The Coptis chinensis genome and diversification of protoberbering-type alkaloids.</title>
        <authorList>
            <person name="Wang B."/>
            <person name="Shu S."/>
            <person name="Song C."/>
            <person name="Liu Y."/>
        </authorList>
    </citation>
    <scope>NUCLEOTIDE SEQUENCE [LARGE SCALE GENOMIC DNA]</scope>
    <source>
        <strain evidence="4">HL-2020</strain>
        <tissue evidence="4">Leaf</tissue>
    </source>
</reference>
<feature type="transmembrane region" description="Helical" evidence="1">
    <location>
        <begin position="170"/>
        <end position="188"/>
    </location>
</feature>
<dbReference type="InterPro" id="IPR039391">
    <property type="entry name" value="Phytocyanin-like"/>
</dbReference>
<dbReference type="Gene3D" id="2.60.40.420">
    <property type="entry name" value="Cupredoxins - blue copper proteins"/>
    <property type="match status" value="1"/>
</dbReference>
<evidence type="ECO:0000313" key="4">
    <source>
        <dbReference type="EMBL" id="KAF9612234.1"/>
    </source>
</evidence>
<dbReference type="GO" id="GO:0005886">
    <property type="term" value="C:plasma membrane"/>
    <property type="evidence" value="ECO:0007669"/>
    <property type="project" value="TreeGrafter"/>
</dbReference>
<keyword evidence="1" id="KW-1133">Transmembrane helix</keyword>
<evidence type="ECO:0000259" key="3">
    <source>
        <dbReference type="PROSITE" id="PS51485"/>
    </source>
</evidence>
<keyword evidence="5" id="KW-1185">Reference proteome</keyword>
<keyword evidence="2" id="KW-0732">Signal</keyword>
<evidence type="ECO:0000256" key="2">
    <source>
        <dbReference type="SAM" id="SignalP"/>
    </source>
</evidence>
<comment type="caution">
    <text evidence="4">The sequence shown here is derived from an EMBL/GenBank/DDBJ whole genome shotgun (WGS) entry which is preliminary data.</text>
</comment>
<sequence length="189" mass="20769">MASSLITSKLYITFFISSLLLISTSTTYVSAHQFQVNWSKPAANEVEIYSEWAQNHRFHVGDTVLFKYENDSVLLVDHSNYGNCNLSNPLLKLDNVFQFDRYGFFYFVSGKPGHCESGQKVIIRVMVHPEVGIPNIAPSPQEGSGEAGGPGAAGDWGGAMTPNSTVRLPIASYFMTALGGVMVILYLFM</sequence>